<feature type="transmembrane region" description="Helical" evidence="6">
    <location>
        <begin position="140"/>
        <end position="161"/>
    </location>
</feature>
<dbReference type="InterPro" id="IPR036259">
    <property type="entry name" value="MFS_trans_sf"/>
</dbReference>
<organism evidence="8 9">
    <name type="scientific">Curvularia clavata</name>
    <dbReference type="NCBI Taxonomy" id="95742"/>
    <lineage>
        <taxon>Eukaryota</taxon>
        <taxon>Fungi</taxon>
        <taxon>Dikarya</taxon>
        <taxon>Ascomycota</taxon>
        <taxon>Pezizomycotina</taxon>
        <taxon>Dothideomycetes</taxon>
        <taxon>Pleosporomycetidae</taxon>
        <taxon>Pleosporales</taxon>
        <taxon>Pleosporineae</taxon>
        <taxon>Pleosporaceae</taxon>
        <taxon>Curvularia</taxon>
    </lineage>
</organism>
<protein>
    <submittedName>
        <fullName evidence="8">Mfs transporter</fullName>
    </submittedName>
</protein>
<keyword evidence="4 6" id="KW-0472">Membrane</keyword>
<evidence type="ECO:0000256" key="6">
    <source>
        <dbReference type="SAM" id="Phobius"/>
    </source>
</evidence>
<dbReference type="AlphaFoldDB" id="A0A9Q8Z7Y2"/>
<feature type="transmembrane region" description="Helical" evidence="6">
    <location>
        <begin position="513"/>
        <end position="538"/>
    </location>
</feature>
<feature type="region of interest" description="Disordered" evidence="5">
    <location>
        <begin position="1"/>
        <end position="47"/>
    </location>
</feature>
<dbReference type="Pfam" id="PF07690">
    <property type="entry name" value="MFS_1"/>
    <property type="match status" value="1"/>
</dbReference>
<feature type="transmembrane region" description="Helical" evidence="6">
    <location>
        <begin position="433"/>
        <end position="459"/>
    </location>
</feature>
<feature type="transmembrane region" description="Helical" evidence="6">
    <location>
        <begin position="275"/>
        <end position="294"/>
    </location>
</feature>
<dbReference type="SUPFAM" id="SSF103473">
    <property type="entry name" value="MFS general substrate transporter"/>
    <property type="match status" value="2"/>
</dbReference>
<dbReference type="PROSITE" id="PS50850">
    <property type="entry name" value="MFS"/>
    <property type="match status" value="1"/>
</dbReference>
<evidence type="ECO:0000256" key="4">
    <source>
        <dbReference type="ARBA" id="ARBA00023136"/>
    </source>
</evidence>
<dbReference type="Proteomes" id="UP001056012">
    <property type="component" value="Chromosome 2"/>
</dbReference>
<proteinExistence type="predicted"/>
<dbReference type="PANTHER" id="PTHR42718:SF1">
    <property type="entry name" value="LOW AFFINITY AMMONIUM TRANSPORTER"/>
    <property type="match status" value="1"/>
</dbReference>
<dbReference type="CDD" id="cd17476">
    <property type="entry name" value="MFS_Amf1_MDR_like"/>
    <property type="match status" value="1"/>
</dbReference>
<feature type="transmembrane region" description="Helical" evidence="6">
    <location>
        <begin position="306"/>
        <end position="324"/>
    </location>
</feature>
<keyword evidence="2 6" id="KW-0812">Transmembrane</keyword>
<keyword evidence="9" id="KW-1185">Reference proteome</keyword>
<feature type="transmembrane region" description="Helical" evidence="6">
    <location>
        <begin position="408"/>
        <end position="427"/>
    </location>
</feature>
<feature type="compositionally biased region" description="Polar residues" evidence="5">
    <location>
        <begin position="7"/>
        <end position="23"/>
    </location>
</feature>
<evidence type="ECO:0000256" key="5">
    <source>
        <dbReference type="SAM" id="MobiDB-lite"/>
    </source>
</evidence>
<feature type="transmembrane region" description="Helical" evidence="6">
    <location>
        <begin position="204"/>
        <end position="228"/>
    </location>
</feature>
<feature type="transmembrane region" description="Helical" evidence="6">
    <location>
        <begin position="234"/>
        <end position="254"/>
    </location>
</feature>
<feature type="domain" description="Major facilitator superfamily (MFS) profile" evidence="7">
    <location>
        <begin position="71"/>
        <end position="537"/>
    </location>
</feature>
<dbReference type="VEuPathDB" id="FungiDB:yc1106_03187"/>
<evidence type="ECO:0000313" key="9">
    <source>
        <dbReference type="Proteomes" id="UP001056012"/>
    </source>
</evidence>
<feature type="transmembrane region" description="Helical" evidence="6">
    <location>
        <begin position="345"/>
        <end position="365"/>
    </location>
</feature>
<comment type="subcellular location">
    <subcellularLocation>
        <location evidence="1">Membrane</location>
        <topology evidence="1">Multi-pass membrane protein</topology>
    </subcellularLocation>
</comment>
<keyword evidence="3 6" id="KW-1133">Transmembrane helix</keyword>
<feature type="transmembrane region" description="Helical" evidence="6">
    <location>
        <begin position="110"/>
        <end position="128"/>
    </location>
</feature>
<dbReference type="GO" id="GO:0022857">
    <property type="term" value="F:transmembrane transporter activity"/>
    <property type="evidence" value="ECO:0007669"/>
    <property type="project" value="InterPro"/>
</dbReference>
<evidence type="ECO:0000256" key="3">
    <source>
        <dbReference type="ARBA" id="ARBA00022989"/>
    </source>
</evidence>
<dbReference type="InterPro" id="IPR020846">
    <property type="entry name" value="MFS_dom"/>
</dbReference>
<feature type="transmembrane region" description="Helical" evidence="6">
    <location>
        <begin position="71"/>
        <end position="98"/>
    </location>
</feature>
<evidence type="ECO:0000259" key="7">
    <source>
        <dbReference type="PROSITE" id="PS50850"/>
    </source>
</evidence>
<dbReference type="EMBL" id="CP089275">
    <property type="protein sequence ID" value="USP75913.1"/>
    <property type="molecule type" value="Genomic_DNA"/>
</dbReference>
<feature type="transmembrane region" description="Helical" evidence="6">
    <location>
        <begin position="471"/>
        <end position="493"/>
    </location>
</feature>
<dbReference type="OrthoDB" id="2428527at2759"/>
<sequence>MEEKINSEASNSDDILPLSSSSEGGIVQDASDTDTKQGNSPESARPSEYHVDLELARQKSNIEFMSLPRECIFVTLLCSAQFVTQIGLVGTINILHIIGSDLGITDLGVLAWLIAGYSLTVGTFILLSGRCGDLFGYKPMLVIGYIWFALWNIVAGCSVYLDGSRGQIVFIFSRVLGGIGPAILLPNALGLLGATYSEGRRKDMVFSLFGACAPGGAIVGGTFAGLWSLLWWPWAFWTFGIALFALAVASILVLPSVPLDEHTSKLSLWEKFQELDPLGATVGITAMILFNFAWNQAPGFGWEQPYIYATLIVGLLLFPVFFWIEARVSKKPLIPFAALSTDVTFVLTCMACGWASFGIWVYYFLQFLQRLRGDSPLMTMAHISPVAISGFIAAVVSGRVISRIGPGWVMFISMLAFLTGCILIATMPVDQTYWAQAFVTTVIIPWGQDMSFPAATLIMSNAVARRHQGMAASLVNTIVNYSISIGVGIAGTVEVYIKNGRNSPEDELKGYRSAFYVGVALSGLGVVTSMLFLVKIFLKGVTAETKL</sequence>
<feature type="transmembrane region" description="Helical" evidence="6">
    <location>
        <begin position="167"/>
        <end position="192"/>
    </location>
</feature>
<evidence type="ECO:0000256" key="2">
    <source>
        <dbReference type="ARBA" id="ARBA00022692"/>
    </source>
</evidence>
<reference evidence="8" key="1">
    <citation type="submission" date="2021-12" db="EMBL/GenBank/DDBJ databases">
        <title>Curvularia clavata genome.</title>
        <authorList>
            <person name="Cao Y."/>
        </authorList>
    </citation>
    <scope>NUCLEOTIDE SEQUENCE</scope>
    <source>
        <strain evidence="8">Yc1106</strain>
    </source>
</reference>
<name>A0A9Q8Z7Y2_CURCL</name>
<accession>A0A9Q8Z7Y2</accession>
<evidence type="ECO:0000256" key="1">
    <source>
        <dbReference type="ARBA" id="ARBA00004141"/>
    </source>
</evidence>
<dbReference type="InterPro" id="IPR011701">
    <property type="entry name" value="MFS"/>
</dbReference>
<gene>
    <name evidence="8" type="ORF">yc1106_03187</name>
</gene>
<dbReference type="Gene3D" id="1.20.1250.20">
    <property type="entry name" value="MFS general substrate transporter like domains"/>
    <property type="match status" value="2"/>
</dbReference>
<feature type="transmembrane region" description="Helical" evidence="6">
    <location>
        <begin position="377"/>
        <end position="396"/>
    </location>
</feature>
<dbReference type="GO" id="GO:0016020">
    <property type="term" value="C:membrane"/>
    <property type="evidence" value="ECO:0007669"/>
    <property type="project" value="UniProtKB-SubCell"/>
</dbReference>
<dbReference type="PANTHER" id="PTHR42718">
    <property type="entry name" value="MAJOR FACILITATOR SUPERFAMILY MULTIDRUG TRANSPORTER MFSC"/>
    <property type="match status" value="1"/>
</dbReference>
<evidence type="ECO:0000313" key="8">
    <source>
        <dbReference type="EMBL" id="USP75913.1"/>
    </source>
</evidence>